<sequence length="276" mass="30973">MKCFMIKLIVCDLDGTLLNDRKQLDSQILPVLDALRKKHILFTLATGRNEAIARDYVDQLGIEIPYAADNGANIYCRHRLLQSESLQKKDSEWILTRLMEEGIPFTFFDQQCGYSFSSSKKLNEIRGLFSGRLKLKQVRENAVFADGDIYKLTLDSAEYPDIENLVREVTEKCPKIAFKRSEDSLYTITAAGTSKGQALKSIAGALKIELCDVLSIGDNFNDIAMFEISGHSVAMGNSDSLVKQSADEVTLSHNENGVSQYLIRKLLNSKEELWTS</sequence>
<organism evidence="1 2">
    <name type="scientific">Holdemania filiformis</name>
    <dbReference type="NCBI Taxonomy" id="61171"/>
    <lineage>
        <taxon>Bacteria</taxon>
        <taxon>Bacillati</taxon>
        <taxon>Bacillota</taxon>
        <taxon>Erysipelotrichia</taxon>
        <taxon>Erysipelotrichales</taxon>
        <taxon>Erysipelotrichaceae</taxon>
        <taxon>Holdemania</taxon>
    </lineage>
</organism>
<dbReference type="AlphaFoldDB" id="A0A412FN68"/>
<dbReference type="GO" id="GO:0000287">
    <property type="term" value="F:magnesium ion binding"/>
    <property type="evidence" value="ECO:0007669"/>
    <property type="project" value="TreeGrafter"/>
</dbReference>
<dbReference type="EMBL" id="QRUP01000023">
    <property type="protein sequence ID" value="RGR69581.1"/>
    <property type="molecule type" value="Genomic_DNA"/>
</dbReference>
<keyword evidence="1" id="KW-0378">Hydrolase</keyword>
<dbReference type="InterPro" id="IPR000150">
    <property type="entry name" value="Cof"/>
</dbReference>
<protein>
    <submittedName>
        <fullName evidence="1">Cof-type HAD-IIB family hydrolase</fullName>
    </submittedName>
</protein>
<dbReference type="NCBIfam" id="TIGR00099">
    <property type="entry name" value="Cof-subfamily"/>
    <property type="match status" value="1"/>
</dbReference>
<keyword evidence="2" id="KW-1185">Reference proteome</keyword>
<dbReference type="PANTHER" id="PTHR10000:SF8">
    <property type="entry name" value="HAD SUPERFAMILY HYDROLASE-LIKE, TYPE 3"/>
    <property type="match status" value="1"/>
</dbReference>
<accession>A0A412FN68</accession>
<name>A0A412FN68_9FIRM</name>
<dbReference type="GO" id="GO:0005829">
    <property type="term" value="C:cytosol"/>
    <property type="evidence" value="ECO:0007669"/>
    <property type="project" value="TreeGrafter"/>
</dbReference>
<dbReference type="Gene3D" id="3.30.1240.10">
    <property type="match status" value="1"/>
</dbReference>
<dbReference type="SFLD" id="SFLDS00003">
    <property type="entry name" value="Haloacid_Dehalogenase"/>
    <property type="match status" value="1"/>
</dbReference>
<dbReference type="Pfam" id="PF08282">
    <property type="entry name" value="Hydrolase_3"/>
    <property type="match status" value="1"/>
</dbReference>
<dbReference type="Proteomes" id="UP000284178">
    <property type="component" value="Unassembled WGS sequence"/>
</dbReference>
<dbReference type="NCBIfam" id="TIGR01484">
    <property type="entry name" value="HAD-SF-IIB"/>
    <property type="match status" value="1"/>
</dbReference>
<evidence type="ECO:0000313" key="2">
    <source>
        <dbReference type="Proteomes" id="UP000284178"/>
    </source>
</evidence>
<dbReference type="Gene3D" id="3.40.50.1000">
    <property type="entry name" value="HAD superfamily/HAD-like"/>
    <property type="match status" value="1"/>
</dbReference>
<dbReference type="SUPFAM" id="SSF56784">
    <property type="entry name" value="HAD-like"/>
    <property type="match status" value="1"/>
</dbReference>
<evidence type="ECO:0000313" key="1">
    <source>
        <dbReference type="EMBL" id="RGR69581.1"/>
    </source>
</evidence>
<gene>
    <name evidence="1" type="ORF">DWY25_14890</name>
</gene>
<reference evidence="1 2" key="1">
    <citation type="submission" date="2018-08" db="EMBL/GenBank/DDBJ databases">
        <title>A genome reference for cultivated species of the human gut microbiota.</title>
        <authorList>
            <person name="Zou Y."/>
            <person name="Xue W."/>
            <person name="Luo G."/>
        </authorList>
    </citation>
    <scope>NUCLEOTIDE SEQUENCE [LARGE SCALE GENOMIC DNA]</scope>
    <source>
        <strain evidence="1 2">AF24-29</strain>
    </source>
</reference>
<dbReference type="PROSITE" id="PS01228">
    <property type="entry name" value="COF_1"/>
    <property type="match status" value="1"/>
</dbReference>
<dbReference type="PANTHER" id="PTHR10000">
    <property type="entry name" value="PHOSPHOSERINE PHOSPHATASE"/>
    <property type="match status" value="1"/>
</dbReference>
<dbReference type="InterPro" id="IPR036412">
    <property type="entry name" value="HAD-like_sf"/>
</dbReference>
<dbReference type="SFLD" id="SFLDG01140">
    <property type="entry name" value="C2.B:_Phosphomannomutase_and_P"/>
    <property type="match status" value="1"/>
</dbReference>
<proteinExistence type="predicted"/>
<dbReference type="GO" id="GO:0016791">
    <property type="term" value="F:phosphatase activity"/>
    <property type="evidence" value="ECO:0007669"/>
    <property type="project" value="TreeGrafter"/>
</dbReference>
<dbReference type="InterPro" id="IPR023214">
    <property type="entry name" value="HAD_sf"/>
</dbReference>
<comment type="caution">
    <text evidence="1">The sequence shown here is derived from an EMBL/GenBank/DDBJ whole genome shotgun (WGS) entry which is preliminary data.</text>
</comment>
<dbReference type="InterPro" id="IPR006379">
    <property type="entry name" value="HAD-SF_hydro_IIB"/>
</dbReference>